<dbReference type="EMBL" id="OX395131">
    <property type="protein sequence ID" value="CAI5777562.1"/>
    <property type="molecule type" value="Genomic_DNA"/>
</dbReference>
<keyword evidence="3" id="KW-1185">Reference proteome</keyword>
<gene>
    <name evidence="2" type="ORF">PODLI_1B025024</name>
</gene>
<evidence type="ECO:0000313" key="3">
    <source>
        <dbReference type="Proteomes" id="UP001178461"/>
    </source>
</evidence>
<evidence type="ECO:0000256" key="1">
    <source>
        <dbReference type="SAM" id="MobiDB-lite"/>
    </source>
</evidence>
<dbReference type="AlphaFoldDB" id="A0AA35PAG6"/>
<sequence>MAAEGERRPSPLLSTPFRLVWRRNPCAGRRRSVTGVRNRRAGARASERFPTLGYAACAAARRRRKASASAFLLLLPLRRWRSMSQDGVAVVVVGGGGRSAGGSWGADVGRAERGSEAADGGW</sequence>
<name>A0AA35PAG6_9SAUR</name>
<reference evidence="2" key="1">
    <citation type="submission" date="2022-12" db="EMBL/GenBank/DDBJ databases">
        <authorList>
            <person name="Alioto T."/>
            <person name="Alioto T."/>
            <person name="Gomez Garrido J."/>
        </authorList>
    </citation>
    <scope>NUCLEOTIDE SEQUENCE</scope>
</reference>
<feature type="region of interest" description="Disordered" evidence="1">
    <location>
        <begin position="98"/>
        <end position="122"/>
    </location>
</feature>
<organism evidence="2 3">
    <name type="scientific">Podarcis lilfordi</name>
    <name type="common">Lilford's wall lizard</name>
    <dbReference type="NCBI Taxonomy" id="74358"/>
    <lineage>
        <taxon>Eukaryota</taxon>
        <taxon>Metazoa</taxon>
        <taxon>Chordata</taxon>
        <taxon>Craniata</taxon>
        <taxon>Vertebrata</taxon>
        <taxon>Euteleostomi</taxon>
        <taxon>Lepidosauria</taxon>
        <taxon>Squamata</taxon>
        <taxon>Bifurcata</taxon>
        <taxon>Unidentata</taxon>
        <taxon>Episquamata</taxon>
        <taxon>Laterata</taxon>
        <taxon>Lacertibaenia</taxon>
        <taxon>Lacertidae</taxon>
        <taxon>Podarcis</taxon>
    </lineage>
</organism>
<dbReference type="Proteomes" id="UP001178461">
    <property type="component" value="Chromosome 6"/>
</dbReference>
<evidence type="ECO:0000313" key="2">
    <source>
        <dbReference type="EMBL" id="CAI5777562.1"/>
    </source>
</evidence>
<accession>A0AA35PAG6</accession>
<proteinExistence type="predicted"/>
<protein>
    <submittedName>
        <fullName evidence="2">Uncharacterized protein</fullName>
    </submittedName>
</protein>